<evidence type="ECO:0000259" key="2">
    <source>
        <dbReference type="Pfam" id="PF02582"/>
    </source>
</evidence>
<name>A0ABS4GAT7_9FIRM</name>
<keyword evidence="1" id="KW-1133">Transmembrane helix</keyword>
<dbReference type="InterPro" id="IPR003734">
    <property type="entry name" value="DUF155"/>
</dbReference>
<keyword evidence="1" id="KW-0472">Membrane</keyword>
<dbReference type="RefSeq" id="WP_209510567.1">
    <property type="nucleotide sequence ID" value="NZ_JAGGKS010000002.1"/>
</dbReference>
<evidence type="ECO:0000256" key="1">
    <source>
        <dbReference type="SAM" id="Phobius"/>
    </source>
</evidence>
<keyword evidence="1" id="KW-0812">Transmembrane</keyword>
<dbReference type="Proteomes" id="UP001519342">
    <property type="component" value="Unassembled WGS sequence"/>
</dbReference>
<protein>
    <submittedName>
        <fullName evidence="3">Rmd1/YagE family protein</fullName>
    </submittedName>
</protein>
<reference evidence="3 4" key="1">
    <citation type="submission" date="2021-03" db="EMBL/GenBank/DDBJ databases">
        <title>Genomic Encyclopedia of Type Strains, Phase IV (KMG-IV): sequencing the most valuable type-strain genomes for metagenomic binning, comparative biology and taxonomic classification.</title>
        <authorList>
            <person name="Goeker M."/>
        </authorList>
    </citation>
    <scope>NUCLEOTIDE SEQUENCE [LARGE SCALE GENOMIC DNA]</scope>
    <source>
        <strain evidence="3 4">DSM 24004</strain>
    </source>
</reference>
<feature type="transmembrane region" description="Helical" evidence="1">
    <location>
        <begin position="252"/>
        <end position="270"/>
    </location>
</feature>
<dbReference type="Pfam" id="PF02582">
    <property type="entry name" value="DUF155"/>
    <property type="match status" value="1"/>
</dbReference>
<evidence type="ECO:0000313" key="3">
    <source>
        <dbReference type="EMBL" id="MBP1924800.1"/>
    </source>
</evidence>
<evidence type="ECO:0000313" key="4">
    <source>
        <dbReference type="Proteomes" id="UP001519342"/>
    </source>
</evidence>
<organism evidence="3 4">
    <name type="scientific">Sedimentibacter acidaminivorans</name>
    <dbReference type="NCBI Taxonomy" id="913099"/>
    <lineage>
        <taxon>Bacteria</taxon>
        <taxon>Bacillati</taxon>
        <taxon>Bacillota</taxon>
        <taxon>Tissierellia</taxon>
        <taxon>Sedimentibacter</taxon>
    </lineage>
</organism>
<sequence>MNKITFYTYKVATRLPLLKISSFFNIKQDTGWKEYVKIDRIEIENILKYSSSKKAVYLYKYGCITFIDFNQNEIYIFLEYLKKIFVELDNKLLSKFNDTHTIYLTSDDTVALWKGSEEQFHYHNKTNDIVASVLAKSIELHKIETELSDVLDSSGKLISYLNKGSLKANTKKVISIIAKCIRFKYRSIESIKILDKPLEFNRTIEARQTFDVMSEYFELKDRYTILSDRMNILDSITGEYFSYRNMQAEKRLLLFEILLLSIFPLLQIISK</sequence>
<accession>A0ABS4GAT7</accession>
<proteinExistence type="predicted"/>
<comment type="caution">
    <text evidence="3">The sequence shown here is derived from an EMBL/GenBank/DDBJ whole genome shotgun (WGS) entry which is preliminary data.</text>
</comment>
<feature type="domain" description="DUF155" evidence="2">
    <location>
        <begin position="56"/>
        <end position="226"/>
    </location>
</feature>
<keyword evidence="4" id="KW-1185">Reference proteome</keyword>
<gene>
    <name evidence="3" type="ORF">J2Z76_000657</name>
</gene>
<dbReference type="EMBL" id="JAGGKS010000002">
    <property type="protein sequence ID" value="MBP1924800.1"/>
    <property type="molecule type" value="Genomic_DNA"/>
</dbReference>